<dbReference type="GO" id="GO:0008168">
    <property type="term" value="F:methyltransferase activity"/>
    <property type="evidence" value="ECO:0007669"/>
    <property type="project" value="UniProtKB-KW"/>
</dbReference>
<evidence type="ECO:0000256" key="4">
    <source>
        <dbReference type="SAM" id="MobiDB-lite"/>
    </source>
</evidence>
<protein>
    <submittedName>
        <fullName evidence="5">Class I SAM-dependent methyltransferase</fullName>
    </submittedName>
</protein>
<feature type="region of interest" description="Disordered" evidence="4">
    <location>
        <begin position="1"/>
        <end position="24"/>
    </location>
</feature>
<feature type="compositionally biased region" description="Acidic residues" evidence="4">
    <location>
        <begin position="1"/>
        <end position="21"/>
    </location>
</feature>
<dbReference type="PANTHER" id="PTHR43464:SF19">
    <property type="entry name" value="UBIQUINONE BIOSYNTHESIS O-METHYLTRANSFERASE, MITOCHONDRIAL"/>
    <property type="match status" value="1"/>
</dbReference>
<dbReference type="InterPro" id="IPR008715">
    <property type="entry name" value="SAM-MeTfrase_NodS-like"/>
</dbReference>
<dbReference type="PANTHER" id="PTHR43464">
    <property type="entry name" value="METHYLTRANSFERASE"/>
    <property type="match status" value="1"/>
</dbReference>
<proteinExistence type="predicted"/>
<evidence type="ECO:0000313" key="6">
    <source>
        <dbReference type="Proteomes" id="UP001597111"/>
    </source>
</evidence>
<keyword evidence="3" id="KW-0949">S-adenosyl-L-methionine</keyword>
<dbReference type="InterPro" id="IPR029063">
    <property type="entry name" value="SAM-dependent_MTases_sf"/>
</dbReference>
<dbReference type="Gene3D" id="3.40.50.150">
    <property type="entry name" value="Vaccinia Virus protein VP39"/>
    <property type="match status" value="1"/>
</dbReference>
<dbReference type="Proteomes" id="UP001597111">
    <property type="component" value="Unassembled WGS sequence"/>
</dbReference>
<evidence type="ECO:0000256" key="1">
    <source>
        <dbReference type="ARBA" id="ARBA00022603"/>
    </source>
</evidence>
<organism evidence="5 6">
    <name type="scientific">Halolamina salina</name>
    <dbReference type="NCBI Taxonomy" id="1220023"/>
    <lineage>
        <taxon>Archaea</taxon>
        <taxon>Methanobacteriati</taxon>
        <taxon>Methanobacteriota</taxon>
        <taxon>Stenosarchaea group</taxon>
        <taxon>Halobacteria</taxon>
        <taxon>Halobacteriales</taxon>
        <taxon>Haloferacaceae</taxon>
    </lineage>
</organism>
<keyword evidence="1 5" id="KW-0489">Methyltransferase</keyword>
<comment type="caution">
    <text evidence="5">The sequence shown here is derived from an EMBL/GenBank/DDBJ whole genome shotgun (WGS) entry which is preliminary data.</text>
</comment>
<keyword evidence="6" id="KW-1185">Reference proteome</keyword>
<name>A0ABD6B8J0_9EURY</name>
<keyword evidence="2" id="KW-0808">Transferase</keyword>
<reference evidence="5 6" key="1">
    <citation type="journal article" date="2019" name="Int. J. Syst. Evol. Microbiol.">
        <title>The Global Catalogue of Microorganisms (GCM) 10K type strain sequencing project: providing services to taxonomists for standard genome sequencing and annotation.</title>
        <authorList>
            <consortium name="The Broad Institute Genomics Platform"/>
            <consortium name="The Broad Institute Genome Sequencing Center for Infectious Disease"/>
            <person name="Wu L."/>
            <person name="Ma J."/>
        </authorList>
    </citation>
    <scope>NUCLEOTIDE SEQUENCE [LARGE SCALE GENOMIC DNA]</scope>
    <source>
        <strain evidence="5 6">CGMCC 1.12285</strain>
    </source>
</reference>
<dbReference type="RefSeq" id="WP_379730441.1">
    <property type="nucleotide sequence ID" value="NZ_JBHSWZ010000004.1"/>
</dbReference>
<dbReference type="SUPFAM" id="SSF53335">
    <property type="entry name" value="S-adenosyl-L-methionine-dependent methyltransferases"/>
    <property type="match status" value="1"/>
</dbReference>
<gene>
    <name evidence="5" type="ORF">ACFR9S_12750</name>
</gene>
<accession>A0ABD6B8J0</accession>
<dbReference type="Pfam" id="PF05401">
    <property type="entry name" value="NodS"/>
    <property type="match status" value="1"/>
</dbReference>
<sequence>MSPDDSLQEEYFDEKFEEEDPWSFRSSSYEQEKYRRQTRVAEERLTDVDRILEFGCAEGAHSEMLLDRFPDAELLGIDVAEDAVERARESVGEERAEFIAGDAVERVDEFGGGFDLVVWSETIYYMGNQLSVPEMNEYIQTVFDLMTDGGLVVMANIIGQEGSEEDRLTRPEVLDAYYGMLGAHGEEVSREVFVEAKSESGETHEYEIRAFRA</sequence>
<dbReference type="EMBL" id="JBHUDH010000150">
    <property type="protein sequence ID" value="MFD1527149.1"/>
    <property type="molecule type" value="Genomic_DNA"/>
</dbReference>
<dbReference type="CDD" id="cd02440">
    <property type="entry name" value="AdoMet_MTases"/>
    <property type="match status" value="1"/>
</dbReference>
<dbReference type="GO" id="GO:0032259">
    <property type="term" value="P:methylation"/>
    <property type="evidence" value="ECO:0007669"/>
    <property type="project" value="UniProtKB-KW"/>
</dbReference>
<evidence type="ECO:0000256" key="3">
    <source>
        <dbReference type="ARBA" id="ARBA00022691"/>
    </source>
</evidence>
<dbReference type="AlphaFoldDB" id="A0ABD6B8J0"/>
<evidence type="ECO:0000256" key="2">
    <source>
        <dbReference type="ARBA" id="ARBA00022679"/>
    </source>
</evidence>
<evidence type="ECO:0000313" key="5">
    <source>
        <dbReference type="EMBL" id="MFD1527149.1"/>
    </source>
</evidence>